<feature type="compositionally biased region" description="Basic residues" evidence="1">
    <location>
        <begin position="126"/>
        <end position="139"/>
    </location>
</feature>
<feature type="compositionally biased region" description="Polar residues" evidence="1">
    <location>
        <begin position="601"/>
        <end position="621"/>
    </location>
</feature>
<dbReference type="STRING" id="181874.A0A409YJ89"/>
<feature type="compositionally biased region" description="Polar residues" evidence="1">
    <location>
        <begin position="148"/>
        <end position="157"/>
    </location>
</feature>
<accession>A0A409YJ89</accession>
<feature type="region of interest" description="Disordered" evidence="1">
    <location>
        <begin position="1"/>
        <end position="180"/>
    </location>
</feature>
<feature type="region of interest" description="Disordered" evidence="1">
    <location>
        <begin position="347"/>
        <end position="418"/>
    </location>
</feature>
<feature type="region of interest" description="Disordered" evidence="1">
    <location>
        <begin position="579"/>
        <end position="642"/>
    </location>
</feature>
<feature type="compositionally biased region" description="Low complexity" evidence="1">
    <location>
        <begin position="91"/>
        <end position="104"/>
    </location>
</feature>
<feature type="compositionally biased region" description="Polar residues" evidence="1">
    <location>
        <begin position="386"/>
        <end position="395"/>
    </location>
</feature>
<feature type="region of interest" description="Disordered" evidence="1">
    <location>
        <begin position="447"/>
        <end position="564"/>
    </location>
</feature>
<evidence type="ECO:0000313" key="2">
    <source>
        <dbReference type="EMBL" id="PPR03081.1"/>
    </source>
</evidence>
<dbReference type="OrthoDB" id="2348945at2759"/>
<feature type="compositionally biased region" description="Basic and acidic residues" evidence="1">
    <location>
        <begin position="401"/>
        <end position="412"/>
    </location>
</feature>
<keyword evidence="3" id="KW-1185">Reference proteome</keyword>
<proteinExistence type="predicted"/>
<feature type="compositionally biased region" description="Low complexity" evidence="1">
    <location>
        <begin position="347"/>
        <end position="385"/>
    </location>
</feature>
<feature type="compositionally biased region" description="Low complexity" evidence="1">
    <location>
        <begin position="158"/>
        <end position="167"/>
    </location>
</feature>
<protein>
    <recommendedName>
        <fullName evidence="4">Myb-like domain-containing protein</fullName>
    </recommendedName>
</protein>
<feature type="compositionally biased region" description="Low complexity" evidence="1">
    <location>
        <begin position="525"/>
        <end position="543"/>
    </location>
</feature>
<feature type="compositionally biased region" description="Polar residues" evidence="1">
    <location>
        <begin position="579"/>
        <end position="589"/>
    </location>
</feature>
<evidence type="ECO:0008006" key="4">
    <source>
        <dbReference type="Google" id="ProtNLM"/>
    </source>
</evidence>
<gene>
    <name evidence="2" type="ORF">CVT24_012394</name>
</gene>
<evidence type="ECO:0000256" key="1">
    <source>
        <dbReference type="SAM" id="MobiDB-lite"/>
    </source>
</evidence>
<feature type="compositionally biased region" description="Low complexity" evidence="1">
    <location>
        <begin position="503"/>
        <end position="515"/>
    </location>
</feature>
<evidence type="ECO:0000313" key="3">
    <source>
        <dbReference type="Proteomes" id="UP000284842"/>
    </source>
</evidence>
<comment type="caution">
    <text evidence="2">The sequence shown here is derived from an EMBL/GenBank/DDBJ whole genome shotgun (WGS) entry which is preliminary data.</text>
</comment>
<feature type="compositionally biased region" description="Polar residues" evidence="1">
    <location>
        <begin position="49"/>
        <end position="58"/>
    </location>
</feature>
<name>A0A409YJ89_9AGAR</name>
<reference evidence="2 3" key="1">
    <citation type="journal article" date="2018" name="Evol. Lett.">
        <title>Horizontal gene cluster transfer increased hallucinogenic mushroom diversity.</title>
        <authorList>
            <person name="Reynolds H.T."/>
            <person name="Vijayakumar V."/>
            <person name="Gluck-Thaler E."/>
            <person name="Korotkin H.B."/>
            <person name="Matheny P.B."/>
            <person name="Slot J.C."/>
        </authorList>
    </citation>
    <scope>NUCLEOTIDE SEQUENCE [LARGE SCALE GENOMIC DNA]</scope>
    <source>
        <strain evidence="2 3">2629</strain>
    </source>
</reference>
<sequence>MDNPQPYQPLSHALHPPSTSSRSHYTTPIHHQYVPSQQQQSIHPHSTHKQPLQTSSRPSGHEEEEEEEEEDDDEDEGIVEDQLNQNDPDPHGSNSSSPRPSGSGDHQGSQPRTTQETLSPPTQKRGPGRPRGSKNRRPRVGSAKHEPQQQYTPQAGQPSTSVSAPTPSAGPPSHPNINPQNEQYYDFQWRVLTLCAEFYEAAEELIKKTPPLVVAQCYHMGPGVKVDPLTMLAEAKRICDTLLANPSQLVTSPPPPIYPVLPTTVYQPVQVPASQPTASISTTTATPTPAVSASAPQPNLITNPQSFIVPLVGQTPSYTQYPMYPPAQYPTPPYYQYTYPPYYSQQTVPGASTAAPTQSTSSASTGPTIIQSTSQPTTTIPNTPSGTMIGNSGSWSDEETERLKKLAEDSKSKSSSGEIEWDWVVQEWGPSRSRHQILLKATSLALKGSSTRGVKRRREQEGADTPASAPPPPPAMASLQSNSTNPSQTPSNAATPQQANAMPQVQQTQTQQAAPLQPPNVMRMPSTSSPAHTSSSTPAASPALQNQQRPPSSKGILPPLASGTKLPWPMPTVAVNTPSPVITPSLTNAHEQRTSYYRPRPNQQELSKTTPGPSMVPSQAPTHHYSMYPSNGLSVRPKENGK</sequence>
<feature type="compositionally biased region" description="Low complexity" evidence="1">
    <location>
        <begin position="476"/>
        <end position="492"/>
    </location>
</feature>
<feature type="compositionally biased region" description="Polar residues" evidence="1">
    <location>
        <begin position="106"/>
        <end position="122"/>
    </location>
</feature>
<feature type="compositionally biased region" description="Polar residues" evidence="1">
    <location>
        <begin position="17"/>
        <end position="26"/>
    </location>
</feature>
<dbReference type="AlphaFoldDB" id="A0A409YJ89"/>
<feature type="compositionally biased region" description="Acidic residues" evidence="1">
    <location>
        <begin position="62"/>
        <end position="79"/>
    </location>
</feature>
<dbReference type="Proteomes" id="UP000284842">
    <property type="component" value="Unassembled WGS sequence"/>
</dbReference>
<dbReference type="InParanoid" id="A0A409YJ89"/>
<organism evidence="2 3">
    <name type="scientific">Panaeolus cyanescens</name>
    <dbReference type="NCBI Taxonomy" id="181874"/>
    <lineage>
        <taxon>Eukaryota</taxon>
        <taxon>Fungi</taxon>
        <taxon>Dikarya</taxon>
        <taxon>Basidiomycota</taxon>
        <taxon>Agaricomycotina</taxon>
        <taxon>Agaricomycetes</taxon>
        <taxon>Agaricomycetidae</taxon>
        <taxon>Agaricales</taxon>
        <taxon>Agaricineae</taxon>
        <taxon>Galeropsidaceae</taxon>
        <taxon>Panaeolus</taxon>
    </lineage>
</organism>
<dbReference type="EMBL" id="NHTK01001106">
    <property type="protein sequence ID" value="PPR03081.1"/>
    <property type="molecule type" value="Genomic_DNA"/>
</dbReference>